<dbReference type="Pfam" id="PF08501">
    <property type="entry name" value="Shikimate_dh_N"/>
    <property type="match status" value="1"/>
</dbReference>
<keyword evidence="4" id="KW-0378">Hydrolase</keyword>
<dbReference type="GO" id="GO:0005829">
    <property type="term" value="C:cytosol"/>
    <property type="evidence" value="ECO:0007669"/>
    <property type="project" value="TreeGrafter"/>
</dbReference>
<keyword evidence="4" id="KW-0645">Protease</keyword>
<dbReference type="EMBL" id="CP061538">
    <property type="protein sequence ID" value="QNV38973.1"/>
    <property type="molecule type" value="Genomic_DNA"/>
</dbReference>
<proteinExistence type="predicted"/>
<sequence length="316" mass="34520">MKVSVPRGNENIIRGRAFVLGQPIQHSLSPLLHQAAYSFLDVPIDYARWETAESDIAHRFGTVPAQLNIRGYSVTMPLKKAVFNYVDRVGDFAQAIGAINTVYWREEKGQPISYGHNTDVAGILNALDWAGAQRSSQVPRAILGGGNTAASALAALRVLGSRQVDMYVRNQVKAQSLIPIADSLDIKLDVFPLEYFPCLASQYATVISTLPAGAADSWVPQLTNVLEGDLLDVSYDPWPSALALQWNELGGSVVSGKDMLLYQAIDQIKLFIGGTPSQKLPHELEMMNAMCDSISIPPRDRLRTWAIDPEASISSL</sequence>
<comment type="pathway">
    <text evidence="1">Metabolic intermediate biosynthesis; chorismate biosynthesis; chorismate from D-erythrose 4-phosphate and phosphoenolpyruvate: step 4/7.</text>
</comment>
<feature type="domain" description="Shikimate dehydrogenase substrate binding N-terminal" evidence="3">
    <location>
        <begin position="19"/>
        <end position="102"/>
    </location>
</feature>
<reference evidence="4 5" key="1">
    <citation type="submission" date="2020-09" db="EMBL/GenBank/DDBJ databases">
        <title>Investigation of environmental microbe.</title>
        <authorList>
            <person name="Ou Y."/>
            <person name="Kang Q."/>
        </authorList>
    </citation>
    <scope>NUCLEOTIDE SEQUENCE [LARGE SCALE GENOMIC DNA]</scope>
    <source>
        <strain evidence="4 5">KJZ-9</strain>
    </source>
</reference>
<dbReference type="InterPro" id="IPR036291">
    <property type="entry name" value="NAD(P)-bd_dom_sf"/>
</dbReference>
<dbReference type="GO" id="GO:0050661">
    <property type="term" value="F:NADP binding"/>
    <property type="evidence" value="ECO:0007669"/>
    <property type="project" value="TreeGrafter"/>
</dbReference>
<dbReference type="AlphaFoldDB" id="A0A7H2BH27"/>
<dbReference type="GO" id="GO:0004764">
    <property type="term" value="F:shikimate 3-dehydrogenase (NADP+) activity"/>
    <property type="evidence" value="ECO:0007669"/>
    <property type="project" value="InterPro"/>
</dbReference>
<dbReference type="KEGG" id="rama:IDM48_05915"/>
<dbReference type="SUPFAM" id="SSF53223">
    <property type="entry name" value="Aminoacid dehydrogenase-like, N-terminal domain"/>
    <property type="match status" value="1"/>
</dbReference>
<gene>
    <name evidence="4" type="ORF">IDM48_05915</name>
</gene>
<evidence type="ECO:0000259" key="3">
    <source>
        <dbReference type="Pfam" id="PF08501"/>
    </source>
</evidence>
<keyword evidence="5" id="KW-1185">Reference proteome</keyword>
<accession>A0A7H2BH27</accession>
<dbReference type="Proteomes" id="UP000516421">
    <property type="component" value="Chromosome"/>
</dbReference>
<keyword evidence="2" id="KW-0028">Amino-acid biosynthesis</keyword>
<dbReference type="GO" id="GO:0006508">
    <property type="term" value="P:proteolysis"/>
    <property type="evidence" value="ECO:0007669"/>
    <property type="project" value="UniProtKB-KW"/>
</dbReference>
<dbReference type="Gene3D" id="3.40.50.10860">
    <property type="entry name" value="Leucine Dehydrogenase, chain A, domain 1"/>
    <property type="match status" value="1"/>
</dbReference>
<evidence type="ECO:0000313" key="5">
    <source>
        <dbReference type="Proteomes" id="UP000516421"/>
    </source>
</evidence>
<dbReference type="PANTHER" id="PTHR21089:SF1">
    <property type="entry name" value="BIFUNCTIONAL 3-DEHYDROQUINATE DEHYDRATASE_SHIKIMATE DEHYDROGENASE, CHLOROPLASTIC"/>
    <property type="match status" value="1"/>
</dbReference>
<protein>
    <submittedName>
        <fullName evidence="4">Serine protease</fullName>
    </submittedName>
</protein>
<organism evidence="4 5">
    <name type="scientific">Rothia amarae</name>
    <dbReference type="NCBI Taxonomy" id="169480"/>
    <lineage>
        <taxon>Bacteria</taxon>
        <taxon>Bacillati</taxon>
        <taxon>Actinomycetota</taxon>
        <taxon>Actinomycetes</taxon>
        <taxon>Micrococcales</taxon>
        <taxon>Micrococcaceae</taxon>
        <taxon>Rothia</taxon>
    </lineage>
</organism>
<dbReference type="Gene3D" id="3.40.50.720">
    <property type="entry name" value="NAD(P)-binding Rossmann-like Domain"/>
    <property type="match status" value="1"/>
</dbReference>
<dbReference type="GO" id="GO:0009073">
    <property type="term" value="P:aromatic amino acid family biosynthetic process"/>
    <property type="evidence" value="ECO:0007669"/>
    <property type="project" value="UniProtKB-KW"/>
</dbReference>
<dbReference type="GO" id="GO:0009423">
    <property type="term" value="P:chorismate biosynthetic process"/>
    <property type="evidence" value="ECO:0007669"/>
    <property type="project" value="TreeGrafter"/>
</dbReference>
<name>A0A7H2BH27_9MICC</name>
<dbReference type="InterPro" id="IPR022893">
    <property type="entry name" value="Shikimate_DH_fam"/>
</dbReference>
<dbReference type="SUPFAM" id="SSF51735">
    <property type="entry name" value="NAD(P)-binding Rossmann-fold domains"/>
    <property type="match status" value="1"/>
</dbReference>
<evidence type="ECO:0000313" key="4">
    <source>
        <dbReference type="EMBL" id="QNV38973.1"/>
    </source>
</evidence>
<dbReference type="PANTHER" id="PTHR21089">
    <property type="entry name" value="SHIKIMATE DEHYDROGENASE"/>
    <property type="match status" value="1"/>
</dbReference>
<dbReference type="InterPro" id="IPR046346">
    <property type="entry name" value="Aminoacid_DH-like_N_sf"/>
</dbReference>
<dbReference type="InterPro" id="IPR013708">
    <property type="entry name" value="Shikimate_DH-bd_N"/>
</dbReference>
<keyword evidence="2" id="KW-0057">Aromatic amino acid biosynthesis</keyword>
<dbReference type="GO" id="GO:0008233">
    <property type="term" value="F:peptidase activity"/>
    <property type="evidence" value="ECO:0007669"/>
    <property type="project" value="UniProtKB-KW"/>
</dbReference>
<dbReference type="GO" id="GO:0019632">
    <property type="term" value="P:shikimate metabolic process"/>
    <property type="evidence" value="ECO:0007669"/>
    <property type="project" value="TreeGrafter"/>
</dbReference>
<evidence type="ECO:0000256" key="2">
    <source>
        <dbReference type="ARBA" id="ARBA00023141"/>
    </source>
</evidence>
<evidence type="ECO:0000256" key="1">
    <source>
        <dbReference type="ARBA" id="ARBA00004871"/>
    </source>
</evidence>